<evidence type="ECO:0000313" key="3">
    <source>
        <dbReference type="Proteomes" id="UP000077266"/>
    </source>
</evidence>
<proteinExistence type="predicted"/>
<dbReference type="EMBL" id="KV425882">
    <property type="protein sequence ID" value="KZW04394.1"/>
    <property type="molecule type" value="Genomic_DNA"/>
</dbReference>
<feature type="compositionally biased region" description="Polar residues" evidence="1">
    <location>
        <begin position="40"/>
        <end position="60"/>
    </location>
</feature>
<gene>
    <name evidence="2" type="ORF">EXIGLDRAFT_716349</name>
</gene>
<dbReference type="AlphaFoldDB" id="A0A165R272"/>
<keyword evidence="3" id="KW-1185">Reference proteome</keyword>
<evidence type="ECO:0000313" key="2">
    <source>
        <dbReference type="EMBL" id="KZW04394.1"/>
    </source>
</evidence>
<organism evidence="2 3">
    <name type="scientific">Exidia glandulosa HHB12029</name>
    <dbReference type="NCBI Taxonomy" id="1314781"/>
    <lineage>
        <taxon>Eukaryota</taxon>
        <taxon>Fungi</taxon>
        <taxon>Dikarya</taxon>
        <taxon>Basidiomycota</taxon>
        <taxon>Agaricomycotina</taxon>
        <taxon>Agaricomycetes</taxon>
        <taxon>Auriculariales</taxon>
        <taxon>Exidiaceae</taxon>
        <taxon>Exidia</taxon>
    </lineage>
</organism>
<evidence type="ECO:0000256" key="1">
    <source>
        <dbReference type="SAM" id="MobiDB-lite"/>
    </source>
</evidence>
<sequence>MFGMPSTTATSGTGLSVFAAAHATSPRDAHAMYSELFASRTRQTSPRSKTSLLSKITSRK</sequence>
<dbReference type="InParanoid" id="A0A165R272"/>
<dbReference type="Proteomes" id="UP000077266">
    <property type="component" value="Unassembled WGS sequence"/>
</dbReference>
<reference evidence="2 3" key="1">
    <citation type="journal article" date="2016" name="Mol. Biol. Evol.">
        <title>Comparative Genomics of Early-Diverging Mushroom-Forming Fungi Provides Insights into the Origins of Lignocellulose Decay Capabilities.</title>
        <authorList>
            <person name="Nagy L.G."/>
            <person name="Riley R."/>
            <person name="Tritt A."/>
            <person name="Adam C."/>
            <person name="Daum C."/>
            <person name="Floudas D."/>
            <person name="Sun H."/>
            <person name="Yadav J.S."/>
            <person name="Pangilinan J."/>
            <person name="Larsson K.H."/>
            <person name="Matsuura K."/>
            <person name="Barry K."/>
            <person name="Labutti K."/>
            <person name="Kuo R."/>
            <person name="Ohm R.A."/>
            <person name="Bhattacharya S.S."/>
            <person name="Shirouzu T."/>
            <person name="Yoshinaga Y."/>
            <person name="Martin F.M."/>
            <person name="Grigoriev I.V."/>
            <person name="Hibbett D.S."/>
        </authorList>
    </citation>
    <scope>NUCLEOTIDE SEQUENCE [LARGE SCALE GENOMIC DNA]</scope>
    <source>
        <strain evidence="2 3">HHB12029</strain>
    </source>
</reference>
<name>A0A165R272_EXIGL</name>
<feature type="region of interest" description="Disordered" evidence="1">
    <location>
        <begin position="37"/>
        <end position="60"/>
    </location>
</feature>
<protein>
    <submittedName>
        <fullName evidence="2">Uncharacterized protein</fullName>
    </submittedName>
</protein>
<accession>A0A165R272</accession>